<dbReference type="Proteomes" id="UP001277972">
    <property type="component" value="Unassembled WGS sequence"/>
</dbReference>
<evidence type="ECO:0000313" key="1">
    <source>
        <dbReference type="EMBL" id="MDX8047539.1"/>
    </source>
</evidence>
<proteinExistence type="predicted"/>
<name>A0ACC6M980_9BACI</name>
<accession>A0ACC6M980</accession>
<evidence type="ECO:0000313" key="2">
    <source>
        <dbReference type="Proteomes" id="UP001277972"/>
    </source>
</evidence>
<keyword evidence="2" id="KW-1185">Reference proteome</keyword>
<sequence length="60" mass="6797">MNFSKYIKEFQPLINIIVLIAATYIIVYGMTLSIDLLAQLAESMYAVGHQLGVFLKDIFN</sequence>
<reference evidence="1" key="1">
    <citation type="submission" date="2023-11" db="EMBL/GenBank/DDBJ databases">
        <title>Gracilibacillus pellucida a moderately halophilic bacterium isolated from saline soil in Xinjiang province.</title>
        <authorList>
            <person name="Zhang Z."/>
            <person name="Tan F."/>
            <person name="Wang Y."/>
            <person name="Xia M."/>
        </authorList>
    </citation>
    <scope>NUCLEOTIDE SEQUENCE</scope>
    <source>
        <strain evidence="1">S3-1-1</strain>
    </source>
</reference>
<protein>
    <submittedName>
        <fullName evidence="1">Uncharacterized protein</fullName>
    </submittedName>
</protein>
<gene>
    <name evidence="1" type="ORF">SH601_16350</name>
</gene>
<comment type="caution">
    <text evidence="1">The sequence shown here is derived from an EMBL/GenBank/DDBJ whole genome shotgun (WGS) entry which is preliminary data.</text>
</comment>
<organism evidence="1 2">
    <name type="scientific">Gracilibacillus pellucidus</name>
    <dbReference type="NCBI Taxonomy" id="3095368"/>
    <lineage>
        <taxon>Bacteria</taxon>
        <taxon>Bacillati</taxon>
        <taxon>Bacillota</taxon>
        <taxon>Bacilli</taxon>
        <taxon>Bacillales</taxon>
        <taxon>Bacillaceae</taxon>
        <taxon>Gracilibacillus</taxon>
    </lineage>
</organism>
<dbReference type="EMBL" id="JAWZSR010000014">
    <property type="protein sequence ID" value="MDX8047539.1"/>
    <property type="molecule type" value="Genomic_DNA"/>
</dbReference>